<organism evidence="1 2">
    <name type="scientific">Aquabacterium soli</name>
    <dbReference type="NCBI Taxonomy" id="2493092"/>
    <lineage>
        <taxon>Bacteria</taxon>
        <taxon>Pseudomonadati</taxon>
        <taxon>Pseudomonadota</taxon>
        <taxon>Betaproteobacteria</taxon>
        <taxon>Burkholderiales</taxon>
        <taxon>Aquabacterium</taxon>
    </lineage>
</organism>
<keyword evidence="1" id="KW-0238">DNA-binding</keyword>
<dbReference type="SUPFAM" id="SSF46955">
    <property type="entry name" value="Putative DNA-binding domain"/>
    <property type="match status" value="1"/>
</dbReference>
<dbReference type="EMBL" id="RSED01000028">
    <property type="protein sequence ID" value="RRS01081.1"/>
    <property type="molecule type" value="Genomic_DNA"/>
</dbReference>
<dbReference type="InterPro" id="IPR036388">
    <property type="entry name" value="WH-like_DNA-bd_sf"/>
</dbReference>
<keyword evidence="2" id="KW-1185">Reference proteome</keyword>
<evidence type="ECO:0000313" key="2">
    <source>
        <dbReference type="Proteomes" id="UP000269265"/>
    </source>
</evidence>
<proteinExistence type="predicted"/>
<dbReference type="Proteomes" id="UP000269265">
    <property type="component" value="Unassembled WGS sequence"/>
</dbReference>
<gene>
    <name evidence="1" type="ORF">EIP75_22060</name>
</gene>
<sequence>MDHHAPFTPLAKEDVANLFGVTTRTIENWIEDEGMPAPACIGNRVFWHPDVFYAWLDKRLRIPKADTRSAPPVDIKLKQRPAAGAVHGRLRHQNAKRLAEIEAGTAS</sequence>
<evidence type="ECO:0000313" key="1">
    <source>
        <dbReference type="EMBL" id="RRS01081.1"/>
    </source>
</evidence>
<dbReference type="InterPro" id="IPR009061">
    <property type="entry name" value="DNA-bd_dom_put_sf"/>
</dbReference>
<dbReference type="RefSeq" id="WP_125245362.1">
    <property type="nucleotide sequence ID" value="NZ_RSED01000028.1"/>
</dbReference>
<comment type="caution">
    <text evidence="1">The sequence shown here is derived from an EMBL/GenBank/DDBJ whole genome shotgun (WGS) entry which is preliminary data.</text>
</comment>
<reference evidence="1 2" key="1">
    <citation type="submission" date="2018-12" db="EMBL/GenBank/DDBJ databases">
        <title>The whole draft genome of Aquabacterium sp. SJQ9.</title>
        <authorList>
            <person name="Sun L."/>
            <person name="Gao X."/>
            <person name="Chen W."/>
            <person name="Huang K."/>
        </authorList>
    </citation>
    <scope>NUCLEOTIDE SEQUENCE [LARGE SCALE GENOMIC DNA]</scope>
    <source>
        <strain evidence="1 2">SJQ9</strain>
    </source>
</reference>
<name>A0A3R8YJU5_9BURK</name>
<dbReference type="Gene3D" id="1.10.10.10">
    <property type="entry name" value="Winged helix-like DNA-binding domain superfamily/Winged helix DNA-binding domain"/>
    <property type="match status" value="1"/>
</dbReference>
<protein>
    <submittedName>
        <fullName evidence="1">DNA-binding protein</fullName>
    </submittedName>
</protein>
<dbReference type="OrthoDB" id="9182156at2"/>
<dbReference type="GO" id="GO:0003677">
    <property type="term" value="F:DNA binding"/>
    <property type="evidence" value="ECO:0007669"/>
    <property type="project" value="UniProtKB-KW"/>
</dbReference>
<dbReference type="AlphaFoldDB" id="A0A3R8YJU5"/>
<accession>A0A3R8YJU5</accession>